<comment type="caution">
    <text evidence="1">The sequence shown here is derived from an EMBL/GenBank/DDBJ whole genome shotgun (WGS) entry which is preliminary data.</text>
</comment>
<sequence>MSCKTFFSQRWREGTTIPENLLFTGRSGLLVDVDTPLDYFMVKDHMIETLVEENNRYSQHALMGKELSPRQRFKQWVEVTVGEMWAFLGLIVGTRLIVIENIAEY</sequence>
<evidence type="ECO:0000313" key="1">
    <source>
        <dbReference type="EMBL" id="KAK3775759.1"/>
    </source>
</evidence>
<proteinExistence type="predicted"/>
<reference evidence="1" key="1">
    <citation type="journal article" date="2023" name="G3 (Bethesda)">
        <title>A reference genome for the long-term kleptoplast-retaining sea slug Elysia crispata morphotype clarki.</title>
        <authorList>
            <person name="Eastman K.E."/>
            <person name="Pendleton A.L."/>
            <person name="Shaikh M.A."/>
            <person name="Suttiyut T."/>
            <person name="Ogas R."/>
            <person name="Tomko P."/>
            <person name="Gavelis G."/>
            <person name="Widhalm J.R."/>
            <person name="Wisecaver J.H."/>
        </authorList>
    </citation>
    <scope>NUCLEOTIDE SEQUENCE</scope>
    <source>
        <strain evidence="1">ECLA1</strain>
    </source>
</reference>
<dbReference type="AlphaFoldDB" id="A0AAE0ZUE7"/>
<protein>
    <submittedName>
        <fullName evidence="1">Uncharacterized protein</fullName>
    </submittedName>
</protein>
<dbReference type="EMBL" id="JAWDGP010003275">
    <property type="protein sequence ID" value="KAK3775759.1"/>
    <property type="molecule type" value="Genomic_DNA"/>
</dbReference>
<dbReference type="Proteomes" id="UP001283361">
    <property type="component" value="Unassembled WGS sequence"/>
</dbReference>
<gene>
    <name evidence="1" type="ORF">RRG08_041899</name>
</gene>
<organism evidence="1 2">
    <name type="scientific">Elysia crispata</name>
    <name type="common">lettuce slug</name>
    <dbReference type="NCBI Taxonomy" id="231223"/>
    <lineage>
        <taxon>Eukaryota</taxon>
        <taxon>Metazoa</taxon>
        <taxon>Spiralia</taxon>
        <taxon>Lophotrochozoa</taxon>
        <taxon>Mollusca</taxon>
        <taxon>Gastropoda</taxon>
        <taxon>Heterobranchia</taxon>
        <taxon>Euthyneura</taxon>
        <taxon>Panpulmonata</taxon>
        <taxon>Sacoglossa</taxon>
        <taxon>Placobranchoidea</taxon>
        <taxon>Plakobranchidae</taxon>
        <taxon>Elysia</taxon>
    </lineage>
</organism>
<accession>A0AAE0ZUE7</accession>
<name>A0AAE0ZUE7_9GAST</name>
<evidence type="ECO:0000313" key="2">
    <source>
        <dbReference type="Proteomes" id="UP001283361"/>
    </source>
</evidence>
<keyword evidence="2" id="KW-1185">Reference proteome</keyword>